<dbReference type="STRING" id="55209.HA50_22405"/>
<evidence type="ECO:0000313" key="1">
    <source>
        <dbReference type="EMBL" id="ORM90286.1"/>
    </source>
</evidence>
<gene>
    <name evidence="1" type="ORF">HA50_22405</name>
</gene>
<proteinExistence type="predicted"/>
<dbReference type="Proteomes" id="UP000193749">
    <property type="component" value="Unassembled WGS sequence"/>
</dbReference>
<dbReference type="AlphaFoldDB" id="A0A1X1EN25"/>
<organism evidence="1 2">
    <name type="scientific">Pantoea cypripedii</name>
    <name type="common">Pectobacterium cypripedii</name>
    <name type="synonym">Erwinia cypripedii</name>
    <dbReference type="NCBI Taxonomy" id="55209"/>
    <lineage>
        <taxon>Bacteria</taxon>
        <taxon>Pseudomonadati</taxon>
        <taxon>Pseudomonadota</taxon>
        <taxon>Gammaproteobacteria</taxon>
        <taxon>Enterobacterales</taxon>
        <taxon>Erwiniaceae</taxon>
        <taxon>Pantoea</taxon>
    </lineage>
</organism>
<comment type="caution">
    <text evidence="1">The sequence shown here is derived from an EMBL/GenBank/DDBJ whole genome shotgun (WGS) entry which is preliminary data.</text>
</comment>
<protein>
    <submittedName>
        <fullName evidence="1">Uncharacterized protein</fullName>
    </submittedName>
</protein>
<keyword evidence="2" id="KW-1185">Reference proteome</keyword>
<name>A0A1X1EN25_PANCY</name>
<sequence length="110" mass="12778">MDINGFLLYGQHHQELLIKFEQVNTLLQQLTDGIYQSLDVYMNNCNHLREQINQTFVLLRNKEFEAYLIQNDAALYYNLQSVMLAVQILRNLLDNLTGTMKRSVLGPSSL</sequence>
<dbReference type="OrthoDB" id="6505201at2"/>
<dbReference type="EMBL" id="MLJI01000002">
    <property type="protein sequence ID" value="ORM90286.1"/>
    <property type="molecule type" value="Genomic_DNA"/>
</dbReference>
<reference evidence="1 2" key="1">
    <citation type="journal article" date="2017" name="Antonie Van Leeuwenhoek">
        <title>Phylogenomic resolution of the bacterial genus Pantoea and its relationship with Erwinia and Tatumella.</title>
        <authorList>
            <person name="Palmer M."/>
            <person name="Steenkamp E.T."/>
            <person name="Coetzee M.P."/>
            <person name="Chan W.Y."/>
            <person name="van Zyl E."/>
            <person name="De Maayer P."/>
            <person name="Coutinho T.A."/>
            <person name="Blom J."/>
            <person name="Smits T.H."/>
            <person name="Duffy B."/>
            <person name="Venter S.N."/>
        </authorList>
    </citation>
    <scope>NUCLEOTIDE SEQUENCE [LARGE SCALE GENOMIC DNA]</scope>
    <source>
        <strain evidence="1 2">LMG 2657</strain>
    </source>
</reference>
<accession>A0A1X1EN25</accession>
<evidence type="ECO:0000313" key="2">
    <source>
        <dbReference type="Proteomes" id="UP000193749"/>
    </source>
</evidence>